<keyword evidence="3" id="KW-1185">Reference proteome</keyword>
<proteinExistence type="predicted"/>
<protein>
    <submittedName>
        <fullName evidence="2">Diacylglycerol kinase family lipid kinase</fullName>
    </submittedName>
</protein>
<dbReference type="Proteomes" id="UP000271678">
    <property type="component" value="Unassembled WGS sequence"/>
</dbReference>
<dbReference type="InterPro" id="IPR045540">
    <property type="entry name" value="YegS/DAGK_C"/>
</dbReference>
<dbReference type="GO" id="GO:0005829">
    <property type="term" value="C:cytosol"/>
    <property type="evidence" value="ECO:0007669"/>
    <property type="project" value="TreeGrafter"/>
</dbReference>
<dbReference type="InterPro" id="IPR004363">
    <property type="entry name" value="Methylgl_synth"/>
</dbReference>
<dbReference type="InterPro" id="IPR001206">
    <property type="entry name" value="Diacylglycerol_kinase_cat_dom"/>
</dbReference>
<dbReference type="PROSITE" id="PS50146">
    <property type="entry name" value="DAGK"/>
    <property type="match status" value="1"/>
</dbReference>
<dbReference type="GO" id="GO:0008929">
    <property type="term" value="F:methylglyoxal synthase activity"/>
    <property type="evidence" value="ECO:0007669"/>
    <property type="project" value="InterPro"/>
</dbReference>
<keyword evidence="2" id="KW-0418">Kinase</keyword>
<keyword evidence="2" id="KW-0808">Transferase</keyword>
<dbReference type="EMBL" id="RJJQ01000001">
    <property type="protein sequence ID" value="RNI25453.1"/>
    <property type="molecule type" value="Genomic_DNA"/>
</dbReference>
<dbReference type="SUPFAM" id="SSF111331">
    <property type="entry name" value="NAD kinase/diacylglycerol kinase-like"/>
    <property type="match status" value="1"/>
</dbReference>
<gene>
    <name evidence="2" type="ORF">EFY87_02205</name>
</gene>
<evidence type="ECO:0000313" key="3">
    <source>
        <dbReference type="Proteomes" id="UP000271678"/>
    </source>
</evidence>
<dbReference type="SMART" id="SM00046">
    <property type="entry name" value="DAGKc"/>
    <property type="match status" value="1"/>
</dbReference>
<dbReference type="AlphaFoldDB" id="A0A3M9MKP1"/>
<dbReference type="Pfam" id="PF00781">
    <property type="entry name" value="DAGK_cat"/>
    <property type="match status" value="1"/>
</dbReference>
<dbReference type="InterPro" id="IPR017438">
    <property type="entry name" value="ATP-NAD_kinase_N"/>
</dbReference>
<reference evidence="2 3" key="1">
    <citation type="submission" date="2018-11" db="EMBL/GenBank/DDBJ databases">
        <title>Draft genome of Simplicispira Flexivirga sp. BO-16.</title>
        <authorList>
            <person name="Im W.T."/>
        </authorList>
    </citation>
    <scope>NUCLEOTIDE SEQUENCE [LARGE SCALE GENOMIC DNA]</scope>
    <source>
        <strain evidence="2 3">BO-16</strain>
    </source>
</reference>
<dbReference type="GO" id="GO:0019242">
    <property type="term" value="P:methylglyoxal biosynthetic process"/>
    <property type="evidence" value="ECO:0007669"/>
    <property type="project" value="InterPro"/>
</dbReference>
<comment type="caution">
    <text evidence="2">The sequence shown here is derived from an EMBL/GenBank/DDBJ whole genome shotgun (WGS) entry which is preliminary data.</text>
</comment>
<name>A0A3M9MKP1_9MICO</name>
<dbReference type="PANTHER" id="PTHR30492">
    <property type="entry name" value="METHYLGLYOXAL SYNTHASE"/>
    <property type="match status" value="1"/>
</dbReference>
<accession>A0A3M9MKP1</accession>
<sequence length="307" mass="32560">MAAVKRGAIVVNPTKVKDLRSVRDHLTAVFRGDGWAAPLWFETTGDEPGTAQAYDALAQHADLLVALGGDGTVRCVAAALLGTGVPLAVLAGGTGNLFARQLGLPVGRYADALRIGLAGVDTPIDAIRIDLDTTGSGEFDDHHMGLVMGGIGRDADIMADTTERLKSRISWAAYLVAGLRQFSHELIPATIGFDDQPPFTREVSAVLAGNCGLLQGGMRLMPDAVVDDGLLDAVVVRGSGLHWVPVFGKVLSRSRTDSTHFRRAQCAEIVVQVPRPERVEVDGDVIGTARAARFRADRGALTVRLPR</sequence>
<feature type="domain" description="DAGKc" evidence="1">
    <location>
        <begin position="2"/>
        <end position="133"/>
    </location>
</feature>
<evidence type="ECO:0000313" key="2">
    <source>
        <dbReference type="EMBL" id="RNI25453.1"/>
    </source>
</evidence>
<dbReference type="Gene3D" id="3.40.50.10330">
    <property type="entry name" value="Probable inorganic polyphosphate/atp-NAD kinase, domain 1"/>
    <property type="match status" value="1"/>
</dbReference>
<dbReference type="GO" id="GO:0016301">
    <property type="term" value="F:kinase activity"/>
    <property type="evidence" value="ECO:0007669"/>
    <property type="project" value="UniProtKB-KW"/>
</dbReference>
<dbReference type="Pfam" id="PF19279">
    <property type="entry name" value="YegS_C"/>
    <property type="match status" value="1"/>
</dbReference>
<dbReference type="InterPro" id="IPR016064">
    <property type="entry name" value="NAD/diacylglycerol_kinase_sf"/>
</dbReference>
<organism evidence="2 3">
    <name type="scientific">Flexivirga caeni</name>
    <dbReference type="NCBI Taxonomy" id="2294115"/>
    <lineage>
        <taxon>Bacteria</taxon>
        <taxon>Bacillati</taxon>
        <taxon>Actinomycetota</taxon>
        <taxon>Actinomycetes</taxon>
        <taxon>Micrococcales</taxon>
        <taxon>Dermacoccaceae</taxon>
        <taxon>Flexivirga</taxon>
    </lineage>
</organism>
<dbReference type="Gene3D" id="2.60.200.40">
    <property type="match status" value="1"/>
</dbReference>
<evidence type="ECO:0000259" key="1">
    <source>
        <dbReference type="PROSITE" id="PS50146"/>
    </source>
</evidence>
<dbReference type="PANTHER" id="PTHR30492:SF0">
    <property type="entry name" value="METHYLGLYOXAL SYNTHASE"/>
    <property type="match status" value="1"/>
</dbReference>